<accession>A0A0F9NLL9</accession>
<dbReference type="EMBL" id="LAZR01003972">
    <property type="protein sequence ID" value="KKN12972.1"/>
    <property type="molecule type" value="Genomic_DNA"/>
</dbReference>
<evidence type="ECO:0000256" key="1">
    <source>
        <dbReference type="SAM" id="MobiDB-lite"/>
    </source>
</evidence>
<sequence length="100" mass="11641">MNSKRIELRHLKSPDGNEGEITYVILDHKADGTWRTGLELCLEHYWHTRGAKRRHTNTIDLKVEDLERILKELEMGPPCCHQHPDNGHGLAIRLPEEELK</sequence>
<protein>
    <submittedName>
        <fullName evidence="2">Uncharacterized protein</fullName>
    </submittedName>
</protein>
<dbReference type="AlphaFoldDB" id="A0A0F9NLL9"/>
<organism evidence="2">
    <name type="scientific">marine sediment metagenome</name>
    <dbReference type="NCBI Taxonomy" id="412755"/>
    <lineage>
        <taxon>unclassified sequences</taxon>
        <taxon>metagenomes</taxon>
        <taxon>ecological metagenomes</taxon>
    </lineage>
</organism>
<reference evidence="2" key="1">
    <citation type="journal article" date="2015" name="Nature">
        <title>Complex archaea that bridge the gap between prokaryotes and eukaryotes.</title>
        <authorList>
            <person name="Spang A."/>
            <person name="Saw J.H."/>
            <person name="Jorgensen S.L."/>
            <person name="Zaremba-Niedzwiedzka K."/>
            <person name="Martijn J."/>
            <person name="Lind A.E."/>
            <person name="van Eijk R."/>
            <person name="Schleper C."/>
            <person name="Guy L."/>
            <person name="Ettema T.J."/>
        </authorList>
    </citation>
    <scope>NUCLEOTIDE SEQUENCE</scope>
</reference>
<feature type="region of interest" description="Disordered" evidence="1">
    <location>
        <begin position="77"/>
        <end position="100"/>
    </location>
</feature>
<gene>
    <name evidence="2" type="ORF">LCGC14_1010940</name>
</gene>
<comment type="caution">
    <text evidence="2">The sequence shown here is derived from an EMBL/GenBank/DDBJ whole genome shotgun (WGS) entry which is preliminary data.</text>
</comment>
<evidence type="ECO:0000313" key="2">
    <source>
        <dbReference type="EMBL" id="KKN12972.1"/>
    </source>
</evidence>
<name>A0A0F9NLL9_9ZZZZ</name>
<proteinExistence type="predicted"/>